<dbReference type="InterPro" id="IPR008984">
    <property type="entry name" value="SMAD_FHA_dom_sf"/>
</dbReference>
<dbReference type="Gene3D" id="2.60.200.20">
    <property type="match status" value="1"/>
</dbReference>
<gene>
    <name evidence="3" type="ORF">ABID12_002401</name>
</gene>
<dbReference type="EMBL" id="JBEPLY010000007">
    <property type="protein sequence ID" value="MET3600452.1"/>
    <property type="molecule type" value="Genomic_DNA"/>
</dbReference>
<protein>
    <submittedName>
        <fullName evidence="3">Type VI secretion system protein ImpI</fullName>
    </submittedName>
</protein>
<dbReference type="SUPFAM" id="SSF49879">
    <property type="entry name" value="SMAD/FHA domain"/>
    <property type="match status" value="1"/>
</dbReference>
<evidence type="ECO:0000313" key="3">
    <source>
        <dbReference type="EMBL" id="MET3600452.1"/>
    </source>
</evidence>
<organism evidence="3 4">
    <name type="scientific">Martelella mangrovi</name>
    <dbReference type="NCBI Taxonomy" id="1397477"/>
    <lineage>
        <taxon>Bacteria</taxon>
        <taxon>Pseudomonadati</taxon>
        <taxon>Pseudomonadota</taxon>
        <taxon>Alphaproteobacteria</taxon>
        <taxon>Hyphomicrobiales</taxon>
        <taxon>Aurantimonadaceae</taxon>
        <taxon>Martelella</taxon>
    </lineage>
</organism>
<dbReference type="CDD" id="cd00060">
    <property type="entry name" value="FHA"/>
    <property type="match status" value="1"/>
</dbReference>
<comment type="caution">
    <text evidence="3">The sequence shown here is derived from an EMBL/GenBank/DDBJ whole genome shotgun (WGS) entry which is preliminary data.</text>
</comment>
<dbReference type="Pfam" id="PF20232">
    <property type="entry name" value="T6SS_FHA_C"/>
    <property type="match status" value="1"/>
</dbReference>
<keyword evidence="4" id="KW-1185">Reference proteome</keyword>
<evidence type="ECO:0000313" key="4">
    <source>
        <dbReference type="Proteomes" id="UP001549164"/>
    </source>
</evidence>
<evidence type="ECO:0000259" key="2">
    <source>
        <dbReference type="Pfam" id="PF20232"/>
    </source>
</evidence>
<dbReference type="InterPro" id="IPR000253">
    <property type="entry name" value="FHA_dom"/>
</dbReference>
<sequence length="494" mass="54638">MRLILAVNNTINLESGIVATAVFTERGGTVGSAEDANWRLADRAGTVSPHHVRIYLQDGQFCAMPENDEGMVINGSSRPLPRGAAFSISDGDRWRVGDFDVSVYLAADEAGEKSSAESFQGWEDRFSAVETIIPGTLKGESRDEHIDAAALLADASAADDGRNDFFELDETDIDEGIDPVTHLDRTASNETDLSNDPVVLFDSERGMRAMPDKKDLIDDLNIQPKSSKKALGIDDPAAQNANFATPGVRQENGELEDYLDELANRSVEGGLQEMREREEWPAAARTGQMEDDEQVDHVVLRPLMQAMGLPVADMPVPEANRLAREAGAALKTAVSGLMAIHSLQGEDRNNLSDTHLHPVEDNPLRLDMSTEEAMRDLFLVQSPVHLNATAAVEESLEQISAHEQASRVAIDTALGAVLAALAPDQLSRRFARYKGHAPRVGDQDAWHWQMYRHYYEEMKSDRQRGLARMFWEIFRQVYDREMRSKALAGLGEER</sequence>
<dbReference type="Proteomes" id="UP001549164">
    <property type="component" value="Unassembled WGS sequence"/>
</dbReference>
<proteinExistence type="predicted"/>
<dbReference type="RefSeq" id="WP_354434382.1">
    <property type="nucleotide sequence ID" value="NZ_JBEPLY010000007.1"/>
</dbReference>
<dbReference type="InterPro" id="IPR017735">
    <property type="entry name" value="T6SS_FHA"/>
</dbReference>
<feature type="domain" description="Type VI secretion system FHA" evidence="2">
    <location>
        <begin position="305"/>
        <end position="480"/>
    </location>
</feature>
<dbReference type="NCBIfam" id="TIGR03354">
    <property type="entry name" value="VI_FHA"/>
    <property type="match status" value="1"/>
</dbReference>
<dbReference type="Pfam" id="PF00498">
    <property type="entry name" value="FHA"/>
    <property type="match status" value="1"/>
</dbReference>
<feature type="domain" description="FHA" evidence="1">
    <location>
        <begin position="29"/>
        <end position="96"/>
    </location>
</feature>
<name>A0ABV2IE03_9HYPH</name>
<evidence type="ECO:0000259" key="1">
    <source>
        <dbReference type="Pfam" id="PF00498"/>
    </source>
</evidence>
<accession>A0ABV2IE03</accession>
<dbReference type="InterPro" id="IPR046883">
    <property type="entry name" value="T6SS_FHA_C"/>
</dbReference>
<reference evidence="3 4" key="1">
    <citation type="submission" date="2024-06" db="EMBL/GenBank/DDBJ databases">
        <title>Genomic Encyclopedia of Type Strains, Phase IV (KMG-IV): sequencing the most valuable type-strain genomes for metagenomic binning, comparative biology and taxonomic classification.</title>
        <authorList>
            <person name="Goeker M."/>
        </authorList>
    </citation>
    <scope>NUCLEOTIDE SEQUENCE [LARGE SCALE GENOMIC DNA]</scope>
    <source>
        <strain evidence="3 4">DSM 28102</strain>
    </source>
</reference>